<sequence length="215" mass="23210">MLSHSAPLGRSIPGFLTACGLLVAFFLGPLFGARGESVPNWYRKQAKNQPSFEEIQANPEAYIGQIVILGGTILKAENRKSASFLQIVERPLAKGWGSYRPKRTIESSGRFYAESRDFLDPTNFQKEDPITVAGRIVAVEPGMIGQQSYRYPVIHATWLHLWADHRPSENQGGQAGANSGMGMGMGGMGMGMGGMGGMYGPMGGMYGPMGGMLPY</sequence>
<dbReference type="PANTHER" id="PTHR37530:SF1">
    <property type="entry name" value="OUTER MEMBRANE PROTEIN SLP"/>
    <property type="match status" value="1"/>
</dbReference>
<dbReference type="Proteomes" id="UP000334923">
    <property type="component" value="Unassembled WGS sequence"/>
</dbReference>
<accession>A0A5E6M578</accession>
<gene>
    <name evidence="1" type="primary">slp</name>
    <name evidence="1" type="ORF">MAMT_00100</name>
</gene>
<dbReference type="PANTHER" id="PTHR37530">
    <property type="entry name" value="OUTER MEMBRANE PROTEIN SLP"/>
    <property type="match status" value="1"/>
</dbReference>
<proteinExistence type="predicted"/>
<name>A0A5E6M578_9BACT</name>
<dbReference type="EMBL" id="CABFVA020000004">
    <property type="protein sequence ID" value="VVM04467.1"/>
    <property type="molecule type" value="Genomic_DNA"/>
</dbReference>
<evidence type="ECO:0000313" key="1">
    <source>
        <dbReference type="EMBL" id="VVM04467.1"/>
    </source>
</evidence>
<protein>
    <submittedName>
        <fullName evidence="1">Outer membrane protein slp</fullName>
    </submittedName>
</protein>
<evidence type="ECO:0000313" key="2">
    <source>
        <dbReference type="Proteomes" id="UP000334923"/>
    </source>
</evidence>
<organism evidence="1 2">
    <name type="scientific">Methylacidimicrobium tartarophylax</name>
    <dbReference type="NCBI Taxonomy" id="1041768"/>
    <lineage>
        <taxon>Bacteria</taxon>
        <taxon>Pseudomonadati</taxon>
        <taxon>Verrucomicrobiota</taxon>
        <taxon>Methylacidimicrobium</taxon>
    </lineage>
</organism>
<dbReference type="AlphaFoldDB" id="A0A5E6M578"/>
<dbReference type="GO" id="GO:0019867">
    <property type="term" value="C:outer membrane"/>
    <property type="evidence" value="ECO:0007669"/>
    <property type="project" value="InterPro"/>
</dbReference>
<dbReference type="InterPro" id="IPR004658">
    <property type="entry name" value="OMP_Slp"/>
</dbReference>
<dbReference type="Pfam" id="PF03843">
    <property type="entry name" value="Slp"/>
    <property type="match status" value="1"/>
</dbReference>
<keyword evidence="2" id="KW-1185">Reference proteome</keyword>
<reference evidence="1 2" key="1">
    <citation type="submission" date="2019-09" db="EMBL/GenBank/DDBJ databases">
        <authorList>
            <person name="Cremers G."/>
        </authorList>
    </citation>
    <scope>NUCLEOTIDE SEQUENCE [LARGE SCALE GENOMIC DNA]</scope>
    <source>
        <strain evidence="1">4A</strain>
    </source>
</reference>